<sequence>MVHCSSSPLAMLRSVSSFLSTRTNEPLSVTRTTFTLNSPTVIFCSAVRSRTILAQLPCFTSRGYTATTFTSSLYLRTRGVGGWAAALSAAASRTTARESTARLMRILYPRCGGRNAFPGTPKPYVGGSVKCRVCGGEAAVRLEYANLRLCGEHFVEFFERRVLRTVERYGMLREGERVAVAVSGGKDSVSLLHALWRLRERLGVELVGVTIDLGIRGYSEEYVGVAVENFERLGVPYRVVRLADYGFTVDDATRLRRPVCSVCGTVKRYLLNRTARELGAHVVATGHTLDDFLSVLLQAYVRGDLGLLSKHKPYLPPADGLVARAKPLSETPESDTLAYARILGLRFTERKCPYAGKAASLDYKAALDLLEERHPSTKFQMLRSFLDKIQPRVAAEAREGLGRCEVCGEPSSSRVCQFCRLRAQLAGAPTGPAVAT</sequence>
<dbReference type="InterPro" id="IPR011063">
    <property type="entry name" value="TilS/TtcA_N"/>
</dbReference>
<comment type="caution">
    <text evidence="4">The sequence shown here is derived from an EMBL/GenBank/DDBJ whole genome shotgun (WGS) entry which is preliminary data.</text>
</comment>
<dbReference type="GO" id="GO:0000049">
    <property type="term" value="F:tRNA binding"/>
    <property type="evidence" value="ECO:0007669"/>
    <property type="project" value="InterPro"/>
</dbReference>
<dbReference type="GO" id="GO:0002143">
    <property type="term" value="P:tRNA wobble position uridine thiolation"/>
    <property type="evidence" value="ECO:0007669"/>
    <property type="project" value="TreeGrafter"/>
</dbReference>
<dbReference type="PANTHER" id="PTHR11807">
    <property type="entry name" value="ATPASES OF THE PP SUPERFAMILY-RELATED"/>
    <property type="match status" value="1"/>
</dbReference>
<dbReference type="InterPro" id="IPR014729">
    <property type="entry name" value="Rossmann-like_a/b/a_fold"/>
</dbReference>
<feature type="domain" description="2-thiouridine synthetase TtuA-like N-terminal LIM" evidence="3">
    <location>
        <begin position="130"/>
        <end position="155"/>
    </location>
</feature>
<dbReference type="PANTHER" id="PTHR11807:SF12">
    <property type="entry name" value="CYTOPLASMIC TRNA 2-THIOLATION PROTEIN 1"/>
    <property type="match status" value="1"/>
</dbReference>
<dbReference type="EMBL" id="DRZM01000240">
    <property type="protein sequence ID" value="HHP05827.1"/>
    <property type="molecule type" value="Genomic_DNA"/>
</dbReference>
<evidence type="ECO:0000259" key="2">
    <source>
        <dbReference type="Pfam" id="PF01171"/>
    </source>
</evidence>
<dbReference type="InterPro" id="IPR054306">
    <property type="entry name" value="TtuA-like_LIM_N"/>
</dbReference>
<organism evidence="4">
    <name type="scientific">Thermofilum pendens</name>
    <dbReference type="NCBI Taxonomy" id="2269"/>
    <lineage>
        <taxon>Archaea</taxon>
        <taxon>Thermoproteota</taxon>
        <taxon>Thermoprotei</taxon>
        <taxon>Thermofilales</taxon>
        <taxon>Thermofilaceae</taxon>
        <taxon>Thermofilum</taxon>
    </lineage>
</organism>
<reference evidence="4" key="1">
    <citation type="journal article" date="2020" name="mSystems">
        <title>Genome- and Community-Level Interaction Insights into Carbon Utilization and Element Cycling Functions of Hydrothermarchaeota in Hydrothermal Sediment.</title>
        <authorList>
            <person name="Zhou Z."/>
            <person name="Liu Y."/>
            <person name="Xu W."/>
            <person name="Pan J."/>
            <person name="Luo Z.H."/>
            <person name="Li M."/>
        </authorList>
    </citation>
    <scope>NUCLEOTIDE SEQUENCE [LARGE SCALE GENOMIC DNA]</scope>
    <source>
        <strain evidence="4">SpSt-1125</strain>
    </source>
</reference>
<dbReference type="NCBIfam" id="TIGR00269">
    <property type="entry name" value="TIGR00269 family protein"/>
    <property type="match status" value="1"/>
</dbReference>
<dbReference type="Pfam" id="PF01171">
    <property type="entry name" value="ATP_bind_3"/>
    <property type="match status" value="1"/>
</dbReference>
<evidence type="ECO:0000259" key="3">
    <source>
        <dbReference type="Pfam" id="PF22082"/>
    </source>
</evidence>
<keyword evidence="1" id="KW-0808">Transferase</keyword>
<gene>
    <name evidence="4" type="ORF">ENM88_08830</name>
</gene>
<dbReference type="AlphaFoldDB" id="A0A7J3X9L7"/>
<dbReference type="GO" id="GO:0002144">
    <property type="term" value="C:cytosolic tRNA wobble base thiouridylase complex"/>
    <property type="evidence" value="ECO:0007669"/>
    <property type="project" value="TreeGrafter"/>
</dbReference>
<dbReference type="InterPro" id="IPR000541">
    <property type="entry name" value="Ncs6/Tuc1/Ctu1"/>
</dbReference>
<dbReference type="Gene3D" id="3.40.50.620">
    <property type="entry name" value="HUPs"/>
    <property type="match status" value="1"/>
</dbReference>
<dbReference type="GO" id="GO:0016740">
    <property type="term" value="F:transferase activity"/>
    <property type="evidence" value="ECO:0007669"/>
    <property type="project" value="UniProtKB-KW"/>
</dbReference>
<dbReference type="Pfam" id="PF22082">
    <property type="entry name" value="TtuA_LIM_N"/>
    <property type="match status" value="1"/>
</dbReference>
<feature type="domain" description="tRNA(Ile)-lysidine/2-thiocytidine synthase N-terminal" evidence="2">
    <location>
        <begin position="178"/>
        <end position="305"/>
    </location>
</feature>
<evidence type="ECO:0000256" key="1">
    <source>
        <dbReference type="ARBA" id="ARBA00022679"/>
    </source>
</evidence>
<proteinExistence type="predicted"/>
<accession>A0A7J3X9L7</accession>
<dbReference type="SUPFAM" id="SSF52402">
    <property type="entry name" value="Adenine nucleotide alpha hydrolases-like"/>
    <property type="match status" value="1"/>
</dbReference>
<evidence type="ECO:0000313" key="4">
    <source>
        <dbReference type="EMBL" id="HHP05827.1"/>
    </source>
</evidence>
<name>A0A7J3X9L7_THEPE</name>
<protein>
    <submittedName>
        <fullName evidence="4">TIGR00269 family protein</fullName>
    </submittedName>
</protein>